<reference evidence="1 2" key="1">
    <citation type="journal article" date="2004" name="Nat. Biotechnol.">
        <title>The genome sequence of the anaerobic, sulfate-reducing bacterium Desulfovibrio vulgaris Hildenborough.</title>
        <authorList>
            <person name="Heidelberg J.F."/>
            <person name="Seshadri R."/>
            <person name="Haveman S.A."/>
            <person name="Hemme C.L."/>
            <person name="Paulsen I.T."/>
            <person name="Kolonay J.F."/>
            <person name="Eisen J.A."/>
            <person name="Ward N."/>
            <person name="Methe B."/>
            <person name="Brinkac L.M."/>
            <person name="Daugherty S.C."/>
            <person name="Deboy R.T."/>
            <person name="Dodson R.J."/>
            <person name="Durkin A.S."/>
            <person name="Madupu R."/>
            <person name="Nelson W.C."/>
            <person name="Sullivan S.A."/>
            <person name="Fouts D."/>
            <person name="Haft D.H."/>
            <person name="Selengut J."/>
            <person name="Peterson J.D."/>
            <person name="Davidsen T.M."/>
            <person name="Zafar N."/>
            <person name="Zhou L."/>
            <person name="Radune D."/>
            <person name="Dimitrov G."/>
            <person name="Hance M."/>
            <person name="Tran K."/>
            <person name="Khouri H."/>
            <person name="Gill J."/>
            <person name="Utterback T.R."/>
            <person name="Feldblyum T.V."/>
            <person name="Wall J.D."/>
            <person name="Voordouw G."/>
            <person name="Fraser C.M."/>
        </authorList>
    </citation>
    <scope>NUCLEOTIDE SEQUENCE [LARGE SCALE GENOMIC DNA]</scope>
    <source>
        <strain evidence="2">ATCC 29579 / DSM 644 / NCIMB 8303 / VKM B-1760 / Hildenborough</strain>
    </source>
</reference>
<organism evidence="1 2">
    <name type="scientific">Nitratidesulfovibrio vulgaris (strain ATCC 29579 / DSM 644 / CCUG 34227 / NCIMB 8303 / VKM B-1760 / Hildenborough)</name>
    <name type="common">Desulfovibrio vulgaris</name>
    <dbReference type="NCBI Taxonomy" id="882"/>
    <lineage>
        <taxon>Bacteria</taxon>
        <taxon>Pseudomonadati</taxon>
        <taxon>Thermodesulfobacteriota</taxon>
        <taxon>Desulfovibrionia</taxon>
        <taxon>Desulfovibrionales</taxon>
        <taxon>Desulfovibrionaceae</taxon>
        <taxon>Nitratidesulfovibrio</taxon>
    </lineage>
</organism>
<dbReference type="HOGENOM" id="CLU_3373431_0_0_7"/>
<dbReference type="KEGG" id="dvu:DVU_0860"/>
<dbReference type="EMBL" id="AE017285">
    <property type="protein sequence ID" value="AAS95340.1"/>
    <property type="molecule type" value="Genomic_DNA"/>
</dbReference>
<name>Q72DR9_NITV2</name>
<evidence type="ECO:0000313" key="1">
    <source>
        <dbReference type="EMBL" id="AAS95340.1"/>
    </source>
</evidence>
<dbReference type="EnsemblBacteria" id="AAS95340">
    <property type="protein sequence ID" value="AAS95340"/>
    <property type="gene ID" value="DVU_0860"/>
</dbReference>
<dbReference type="Proteomes" id="UP000002194">
    <property type="component" value="Chromosome"/>
</dbReference>
<accession>Q72DR9</accession>
<protein>
    <submittedName>
        <fullName evidence="1">Uncharacterized protein</fullName>
    </submittedName>
</protein>
<dbReference type="AlphaFoldDB" id="Q72DR9"/>
<evidence type="ECO:0000313" key="2">
    <source>
        <dbReference type="Proteomes" id="UP000002194"/>
    </source>
</evidence>
<sequence length="34" mass="3858">MQKKQQGPRGCIAKQQKRGLRILLLGRRRGIIVG</sequence>
<dbReference type="PaxDb" id="882-DVU_0860"/>
<keyword evidence="2" id="KW-1185">Reference proteome</keyword>
<gene>
    <name evidence="1" type="ordered locus">DVU_0860</name>
</gene>
<proteinExistence type="predicted"/>